<feature type="domain" description="NAD-dependent epimerase/dehydratase" evidence="4">
    <location>
        <begin position="38"/>
        <end position="263"/>
    </location>
</feature>
<sequence length="399" mass="44406">MNAHHLNNGSAHCGAQNASGSSNGHSGVGGHPTKKIVVLVAGAAGFIGSHMARRLKHDPAGRFTVVGADVRTNDYMQPDEFCDVFHQVDLRKRENCLEVTKGCHWVFNFAADMGGMGYIQSNQAYILYNNTMITFNMAEASRLNGVQRYLYTSSACVYPEHKQETEDNPGLREGDAWPARPQDAYGMEKLYGEVLCKHYMEDYHMEMRVARLHNIYGPKGAWKGGREKAPAAFCRKVICSRDNFEMWGDGLQTRSFCFIDDCVSDVREPLNIGSDEMVSMQEMARMICAFDNKPLGFTYTPGPMGVRGRNSNNDLIRERLGWAPSTRLVDGLRATYDWVKVQVARDQANGLDVHGPDYSSSRVVVRADRTAAAVPAVDDNNVNVNVETSAELKKKDVEM</sequence>
<evidence type="ECO:0000259" key="4">
    <source>
        <dbReference type="Pfam" id="PF01370"/>
    </source>
</evidence>
<feature type="compositionally biased region" description="Low complexity" evidence="3">
    <location>
        <begin position="14"/>
        <end position="25"/>
    </location>
</feature>
<evidence type="ECO:0000256" key="3">
    <source>
        <dbReference type="SAM" id="MobiDB-lite"/>
    </source>
</evidence>
<evidence type="ECO:0000313" key="6">
    <source>
        <dbReference type="Proteomes" id="UP000011083"/>
    </source>
</evidence>
<evidence type="ECO:0000256" key="2">
    <source>
        <dbReference type="ARBA" id="ARBA00023027"/>
    </source>
</evidence>
<dbReference type="AlphaFoldDB" id="L8HAG4"/>
<reference evidence="5 6" key="1">
    <citation type="journal article" date="2013" name="Genome Biol.">
        <title>Genome of Acanthamoeba castellanii highlights extensive lateral gene transfer and early evolution of tyrosine kinase signaling.</title>
        <authorList>
            <person name="Clarke M."/>
            <person name="Lohan A.J."/>
            <person name="Liu B."/>
            <person name="Lagkouvardos I."/>
            <person name="Roy S."/>
            <person name="Zafar N."/>
            <person name="Bertelli C."/>
            <person name="Schilde C."/>
            <person name="Kianianmomeni A."/>
            <person name="Burglin T.R."/>
            <person name="Frech C."/>
            <person name="Turcotte B."/>
            <person name="Kopec K.O."/>
            <person name="Synnott J.M."/>
            <person name="Choo C."/>
            <person name="Paponov I."/>
            <person name="Finkler A."/>
            <person name="Soon Heng Tan C."/>
            <person name="Hutchins A.P."/>
            <person name="Weinmeier T."/>
            <person name="Rattei T."/>
            <person name="Chu J.S."/>
            <person name="Gimenez G."/>
            <person name="Irimia M."/>
            <person name="Rigden D.J."/>
            <person name="Fitzpatrick D.A."/>
            <person name="Lorenzo-Morales J."/>
            <person name="Bateman A."/>
            <person name="Chiu C.H."/>
            <person name="Tang P."/>
            <person name="Hegemann P."/>
            <person name="Fromm H."/>
            <person name="Raoult D."/>
            <person name="Greub G."/>
            <person name="Miranda-Saavedra D."/>
            <person name="Chen N."/>
            <person name="Nash P."/>
            <person name="Ginger M.L."/>
            <person name="Horn M."/>
            <person name="Schaap P."/>
            <person name="Caler L."/>
            <person name="Loftus B."/>
        </authorList>
    </citation>
    <scope>NUCLEOTIDE SEQUENCE [LARGE SCALE GENOMIC DNA]</scope>
    <source>
        <strain evidence="5 6">Neff</strain>
    </source>
</reference>
<dbReference type="VEuPathDB" id="AmoebaDB:ACA1_183570"/>
<dbReference type="STRING" id="1257118.L8HAG4"/>
<keyword evidence="6" id="KW-1185">Reference proteome</keyword>
<dbReference type="KEGG" id="acan:ACA1_183570"/>
<dbReference type="OrthoDB" id="9402762at2759"/>
<evidence type="ECO:0000313" key="5">
    <source>
        <dbReference type="EMBL" id="ELR21421.1"/>
    </source>
</evidence>
<accession>L8HAG4</accession>
<dbReference type="Gene3D" id="3.90.25.10">
    <property type="entry name" value="UDP-galactose 4-epimerase, domain 1"/>
    <property type="match status" value="1"/>
</dbReference>
<proteinExistence type="inferred from homology"/>
<evidence type="ECO:0000256" key="1">
    <source>
        <dbReference type="ARBA" id="ARBA00007637"/>
    </source>
</evidence>
<feature type="region of interest" description="Disordered" evidence="3">
    <location>
        <begin position="1"/>
        <end position="28"/>
    </location>
</feature>
<dbReference type="Proteomes" id="UP000011083">
    <property type="component" value="Unassembled WGS sequence"/>
</dbReference>
<gene>
    <name evidence="5" type="ORF">ACA1_183570</name>
</gene>
<dbReference type="Pfam" id="PF01370">
    <property type="entry name" value="Epimerase"/>
    <property type="match status" value="1"/>
</dbReference>
<dbReference type="OMA" id="RSFMYID"/>
<keyword evidence="2" id="KW-0520">NAD</keyword>
<dbReference type="SUPFAM" id="SSF51735">
    <property type="entry name" value="NAD(P)-binding Rossmann-fold domains"/>
    <property type="match status" value="1"/>
</dbReference>
<dbReference type="InterPro" id="IPR001509">
    <property type="entry name" value="Epimerase_deHydtase"/>
</dbReference>
<name>L8HAG4_ACACF</name>
<dbReference type="RefSeq" id="XP_004345965.1">
    <property type="nucleotide sequence ID" value="XM_004345915.1"/>
</dbReference>
<organism evidence="5 6">
    <name type="scientific">Acanthamoeba castellanii (strain ATCC 30010 / Neff)</name>
    <dbReference type="NCBI Taxonomy" id="1257118"/>
    <lineage>
        <taxon>Eukaryota</taxon>
        <taxon>Amoebozoa</taxon>
        <taxon>Discosea</taxon>
        <taxon>Longamoebia</taxon>
        <taxon>Centramoebida</taxon>
        <taxon>Acanthamoebidae</taxon>
        <taxon>Acanthamoeba</taxon>
    </lineage>
</organism>
<dbReference type="InterPro" id="IPR036291">
    <property type="entry name" value="NAD(P)-bd_dom_sf"/>
</dbReference>
<dbReference type="EMBL" id="KB007904">
    <property type="protein sequence ID" value="ELR21421.1"/>
    <property type="molecule type" value="Genomic_DNA"/>
</dbReference>
<protein>
    <submittedName>
        <fullName evidence="5">GDPD-mannose-3',5'-epimerase</fullName>
    </submittedName>
</protein>
<feature type="compositionally biased region" description="Polar residues" evidence="3">
    <location>
        <begin position="1"/>
        <end position="10"/>
    </location>
</feature>
<dbReference type="GeneID" id="14922315"/>
<dbReference type="Gene3D" id="3.40.50.720">
    <property type="entry name" value="NAD(P)-binding Rossmann-like Domain"/>
    <property type="match status" value="1"/>
</dbReference>
<comment type="similarity">
    <text evidence="1">Belongs to the NAD(P)-dependent epimerase/dehydratase family.</text>
</comment>
<dbReference type="PANTHER" id="PTHR43574">
    <property type="entry name" value="EPIMERASE-RELATED"/>
    <property type="match status" value="1"/>
</dbReference>